<dbReference type="EMBL" id="JAFLRJ010000327">
    <property type="protein sequence ID" value="MBO0515788.1"/>
    <property type="molecule type" value="Genomic_DNA"/>
</dbReference>
<dbReference type="InterPro" id="IPR005135">
    <property type="entry name" value="Endo/exonuclease/phosphatase"/>
</dbReference>
<name>A0A939FBZ3_9ACTN</name>
<dbReference type="Proteomes" id="UP000664167">
    <property type="component" value="Unassembled WGS sequence"/>
</dbReference>
<keyword evidence="1" id="KW-1133">Transmembrane helix</keyword>
<keyword evidence="4" id="KW-1185">Reference proteome</keyword>
<dbReference type="SUPFAM" id="SSF56219">
    <property type="entry name" value="DNase I-like"/>
    <property type="match status" value="1"/>
</dbReference>
<feature type="domain" description="Endonuclease/exonuclease/phosphatase" evidence="2">
    <location>
        <begin position="122"/>
        <end position="327"/>
    </location>
</feature>
<feature type="transmembrane region" description="Helical" evidence="1">
    <location>
        <begin position="26"/>
        <end position="46"/>
    </location>
</feature>
<keyword evidence="1" id="KW-0472">Membrane</keyword>
<evidence type="ECO:0000313" key="4">
    <source>
        <dbReference type="Proteomes" id="UP000664167"/>
    </source>
</evidence>
<feature type="transmembrane region" description="Helical" evidence="1">
    <location>
        <begin position="85"/>
        <end position="102"/>
    </location>
</feature>
<accession>A0A939FBZ3</accession>
<organism evidence="3 4">
    <name type="scientific">Streptomyces beijiangensis</name>
    <dbReference type="NCBI Taxonomy" id="163361"/>
    <lineage>
        <taxon>Bacteria</taxon>
        <taxon>Bacillati</taxon>
        <taxon>Actinomycetota</taxon>
        <taxon>Actinomycetes</taxon>
        <taxon>Kitasatosporales</taxon>
        <taxon>Streptomycetaceae</taxon>
        <taxon>Streptomyces</taxon>
    </lineage>
</organism>
<gene>
    <name evidence="3" type="ORF">J0695_28970</name>
</gene>
<keyword evidence="3" id="KW-0255">Endonuclease</keyword>
<comment type="caution">
    <text evidence="3">The sequence shown here is derived from an EMBL/GenBank/DDBJ whole genome shotgun (WGS) entry which is preliminary data.</text>
</comment>
<dbReference type="GO" id="GO:0004519">
    <property type="term" value="F:endonuclease activity"/>
    <property type="evidence" value="ECO:0007669"/>
    <property type="project" value="UniProtKB-KW"/>
</dbReference>
<dbReference type="RefSeq" id="WP_206966934.1">
    <property type="nucleotide sequence ID" value="NZ_BAAAJJ010000003.1"/>
</dbReference>
<dbReference type="AlphaFoldDB" id="A0A939FBZ3"/>
<keyword evidence="1" id="KW-0812">Transmembrane</keyword>
<proteinExistence type="predicted"/>
<reference evidence="3" key="1">
    <citation type="submission" date="2021-03" db="EMBL/GenBank/DDBJ databases">
        <title>Streptomyces poriferae sp. nov., a novel marine sponge-derived Actinobacteria species with anti-MRSA activity.</title>
        <authorList>
            <person name="Sandoval-Powers M."/>
            <person name="Kralova S."/>
            <person name="Nguyen G.-S."/>
            <person name="Fawwal D."/>
            <person name="Degnes K."/>
            <person name="Klinkenberg G."/>
            <person name="Sletta H."/>
            <person name="Wentzel A."/>
            <person name="Liles M.R."/>
        </authorList>
    </citation>
    <scope>NUCLEOTIDE SEQUENCE</scope>
    <source>
        <strain evidence="3">DSM 41794</strain>
    </source>
</reference>
<evidence type="ECO:0000256" key="1">
    <source>
        <dbReference type="SAM" id="Phobius"/>
    </source>
</evidence>
<sequence length="339" mass="36310">MGRPGTAHEAQYAGRPPSRRSRWRSAAAWIAGLILLGVSAVVGCRAADTDAITPVPQILAFLPWLLAPAAFALLLAGLARWWTGLVWAVLVLAALGWFLRPYGPGPGSVQPRGPLLQNVKVLTANLQFGRATGALLATVRSEKPDIVFVEECAFVCADALAADLPRSQYPYRNVVRKDGSEGSAILSAFPLKDANTIDSSMAMPGAVAEIHGVSVRLQLAHPMPPLPSQVPLWQHEVGKVRAFAAAAPDQPTIVAGDFNASQDHAAFRAVLDDGKLNDSARLAGKSRSWSWPAEAGRFLHTQIDHVLVSKDFEVNSARFVPLTGSDHRGLVVELELHGR</sequence>
<dbReference type="InterPro" id="IPR036691">
    <property type="entry name" value="Endo/exonu/phosph_ase_sf"/>
</dbReference>
<evidence type="ECO:0000259" key="2">
    <source>
        <dbReference type="Pfam" id="PF03372"/>
    </source>
</evidence>
<protein>
    <submittedName>
        <fullName evidence="3">Endonuclease/exonuclease/phosphatase family protein</fullName>
    </submittedName>
</protein>
<feature type="transmembrane region" description="Helical" evidence="1">
    <location>
        <begin position="58"/>
        <end position="79"/>
    </location>
</feature>
<dbReference type="Gene3D" id="3.60.10.10">
    <property type="entry name" value="Endonuclease/exonuclease/phosphatase"/>
    <property type="match status" value="1"/>
</dbReference>
<keyword evidence="3" id="KW-0378">Hydrolase</keyword>
<keyword evidence="3" id="KW-0540">Nuclease</keyword>
<dbReference type="Pfam" id="PF03372">
    <property type="entry name" value="Exo_endo_phos"/>
    <property type="match status" value="1"/>
</dbReference>
<evidence type="ECO:0000313" key="3">
    <source>
        <dbReference type="EMBL" id="MBO0515788.1"/>
    </source>
</evidence>